<dbReference type="PROSITE" id="PS00675">
    <property type="entry name" value="SIGMA54_INTERACT_1"/>
    <property type="match status" value="1"/>
</dbReference>
<organism evidence="7 8">
    <name type="scientific">Flavonifractor hominis</name>
    <dbReference type="NCBI Taxonomy" id="3133178"/>
    <lineage>
        <taxon>Bacteria</taxon>
        <taxon>Bacillati</taxon>
        <taxon>Bacillota</taxon>
        <taxon>Clostridia</taxon>
        <taxon>Eubacteriales</taxon>
        <taxon>Oscillospiraceae</taxon>
        <taxon>Flavonifractor</taxon>
    </lineage>
</organism>
<dbReference type="PROSITE" id="PS50045">
    <property type="entry name" value="SIGMA54_INTERACT_4"/>
    <property type="match status" value="1"/>
</dbReference>
<dbReference type="CDD" id="cd00009">
    <property type="entry name" value="AAA"/>
    <property type="match status" value="1"/>
</dbReference>
<evidence type="ECO:0000256" key="1">
    <source>
        <dbReference type="ARBA" id="ARBA00022741"/>
    </source>
</evidence>
<evidence type="ECO:0000256" key="2">
    <source>
        <dbReference type="ARBA" id="ARBA00022840"/>
    </source>
</evidence>
<evidence type="ECO:0000313" key="8">
    <source>
        <dbReference type="Proteomes" id="UP001440599"/>
    </source>
</evidence>
<protein>
    <submittedName>
        <fullName evidence="7">Sigma 54-interacting transcriptional regulator</fullName>
    </submittedName>
</protein>
<dbReference type="SUPFAM" id="SSF55785">
    <property type="entry name" value="PYP-like sensor domain (PAS domain)"/>
    <property type="match status" value="1"/>
</dbReference>
<dbReference type="Pfam" id="PF00158">
    <property type="entry name" value="Sigma54_activat"/>
    <property type="match status" value="1"/>
</dbReference>
<proteinExistence type="predicted"/>
<feature type="domain" description="PAS" evidence="6">
    <location>
        <begin position="213"/>
        <end position="259"/>
    </location>
</feature>
<dbReference type="InterPro" id="IPR058031">
    <property type="entry name" value="AAA_lid_NorR"/>
</dbReference>
<dbReference type="EMBL" id="JBBMFT010000015">
    <property type="protein sequence ID" value="MEQ2457472.1"/>
    <property type="molecule type" value="Genomic_DNA"/>
</dbReference>
<dbReference type="InterPro" id="IPR036388">
    <property type="entry name" value="WH-like_DNA-bd_sf"/>
</dbReference>
<evidence type="ECO:0000259" key="6">
    <source>
        <dbReference type="PROSITE" id="PS50112"/>
    </source>
</evidence>
<dbReference type="Pfam" id="PF00989">
    <property type="entry name" value="PAS"/>
    <property type="match status" value="1"/>
</dbReference>
<dbReference type="Proteomes" id="UP001440599">
    <property type="component" value="Unassembled WGS sequence"/>
</dbReference>
<evidence type="ECO:0000256" key="3">
    <source>
        <dbReference type="ARBA" id="ARBA00023015"/>
    </source>
</evidence>
<dbReference type="RefSeq" id="WP_349141342.1">
    <property type="nucleotide sequence ID" value="NZ_JBBMFT010000015.1"/>
</dbReference>
<dbReference type="InterPro" id="IPR013767">
    <property type="entry name" value="PAS_fold"/>
</dbReference>
<dbReference type="InterPro" id="IPR002078">
    <property type="entry name" value="Sigma_54_int"/>
</dbReference>
<dbReference type="PANTHER" id="PTHR32071:SF57">
    <property type="entry name" value="C4-DICARBOXYLATE TRANSPORT TRANSCRIPTIONAL REGULATORY PROTEIN DCTD"/>
    <property type="match status" value="1"/>
</dbReference>
<keyword evidence="8" id="KW-1185">Reference proteome</keyword>
<reference evidence="7 8" key="1">
    <citation type="submission" date="2024-03" db="EMBL/GenBank/DDBJ databases">
        <title>Human intestinal bacterial collection.</title>
        <authorList>
            <person name="Pauvert C."/>
            <person name="Hitch T.C.A."/>
            <person name="Clavel T."/>
        </authorList>
    </citation>
    <scope>NUCLEOTIDE SEQUENCE [LARGE SCALE GENOMIC DNA]</scope>
    <source>
        <strain evidence="7 8">CLA-AP-H34</strain>
    </source>
</reference>
<comment type="caution">
    <text evidence="7">The sequence shown here is derived from an EMBL/GenBank/DDBJ whole genome shotgun (WGS) entry which is preliminary data.</text>
</comment>
<keyword evidence="3" id="KW-0805">Transcription regulation</keyword>
<dbReference type="PROSITE" id="PS50112">
    <property type="entry name" value="PAS"/>
    <property type="match status" value="1"/>
</dbReference>
<dbReference type="PROSITE" id="PS00688">
    <property type="entry name" value="SIGMA54_INTERACT_3"/>
    <property type="match status" value="1"/>
</dbReference>
<evidence type="ECO:0000256" key="4">
    <source>
        <dbReference type="ARBA" id="ARBA00023163"/>
    </source>
</evidence>
<dbReference type="Gene3D" id="1.10.10.10">
    <property type="entry name" value="Winged helix-like DNA-binding domain superfamily/Winged helix DNA-binding domain"/>
    <property type="match status" value="1"/>
</dbReference>
<dbReference type="Gene3D" id="3.40.50.300">
    <property type="entry name" value="P-loop containing nucleotide triphosphate hydrolases"/>
    <property type="match status" value="1"/>
</dbReference>
<dbReference type="InterPro" id="IPR035965">
    <property type="entry name" value="PAS-like_dom_sf"/>
</dbReference>
<dbReference type="InterPro" id="IPR003593">
    <property type="entry name" value="AAA+_ATPase"/>
</dbReference>
<dbReference type="InterPro" id="IPR000014">
    <property type="entry name" value="PAS"/>
</dbReference>
<keyword evidence="4" id="KW-0804">Transcription</keyword>
<evidence type="ECO:0000259" key="5">
    <source>
        <dbReference type="PROSITE" id="PS50045"/>
    </source>
</evidence>
<evidence type="ECO:0000313" key="7">
    <source>
        <dbReference type="EMBL" id="MEQ2457472.1"/>
    </source>
</evidence>
<dbReference type="InterPro" id="IPR025944">
    <property type="entry name" value="Sigma_54_int_dom_CS"/>
</dbReference>
<keyword evidence="2" id="KW-0067">ATP-binding</keyword>
<dbReference type="Gene3D" id="1.10.8.60">
    <property type="match status" value="1"/>
</dbReference>
<dbReference type="CDD" id="cd00130">
    <property type="entry name" value="PAS"/>
    <property type="match status" value="1"/>
</dbReference>
<keyword evidence="1" id="KW-0547">Nucleotide-binding</keyword>
<gene>
    <name evidence="7" type="ORF">WMO45_13170</name>
</gene>
<dbReference type="SUPFAM" id="SSF52540">
    <property type="entry name" value="P-loop containing nucleoside triphosphate hydrolases"/>
    <property type="match status" value="1"/>
</dbReference>
<dbReference type="Pfam" id="PF25601">
    <property type="entry name" value="AAA_lid_14"/>
    <property type="match status" value="1"/>
</dbReference>
<dbReference type="Gene3D" id="3.30.450.20">
    <property type="entry name" value="PAS domain"/>
    <property type="match status" value="1"/>
</dbReference>
<dbReference type="SMART" id="SM00091">
    <property type="entry name" value="PAS"/>
    <property type="match status" value="1"/>
</dbReference>
<dbReference type="SMART" id="SM00382">
    <property type="entry name" value="AAA"/>
    <property type="match status" value="1"/>
</dbReference>
<sequence>MAAKRVAVVTLSTAVVRFYTEQLYALFGDLIEVIPYSFEDGSAYQIKPADLVIVSTSATESYQVAQQWLPPGSLTIISSITITKPALEQLLALPRGTRALLVNLSLKMAMEVISDLHHLGVNHIEFIPFYPFAEPEPGVDLAITPDEVRYVPSHIKTVINLGQRTFDVSTITEIALKLGYESLLETEPFQRYFRMLPGDNYSIKHLFAKKYQLETRFDMLLSVLDMGVIGVDHQMRIFACNQEAQKILGMSPERVMGKSATETMPFLPFGTGAAPEEQPRSSLVRYCGKHINVSVFPVVRRGEYLGAFALLQDFTAEENKQHKMRAQLLSRGHKAKYTFEDILGASPAIEKTKQIAKKMALTDLPVLIVGESGTGKELFSQAIHNYSPRRDGPFLAINCASIPDTLLESELFGYEEGAFTGAKKGGKLGLFEFAHHGTLLLDEIEGMSPNLQVKLLRVIQEKEVMRVGGNKIIHVDVRLIAASNRNLEEMVESNTFRKDLFYRLNTLPLTIPPLRERGEDILLLLEAIKRSLGISFQLSPAARQAILCYPFPGNVRELINYVEYLSCVGGSYIDTDALPAAIQRHLEQQAAPAPLPLSQPAAALSHMAGCPFLLRALCQEEHSAAGLGRRTLYRKALDACLPLSDHEIRQALHHMQSMGLVSIARGRGATRITPEGRRIAQELERLDAMEPSNPQAWPGT</sequence>
<dbReference type="InterPro" id="IPR027417">
    <property type="entry name" value="P-loop_NTPase"/>
</dbReference>
<dbReference type="PANTHER" id="PTHR32071">
    <property type="entry name" value="TRANSCRIPTIONAL REGULATORY PROTEIN"/>
    <property type="match status" value="1"/>
</dbReference>
<name>A0ABV1ES90_9FIRM</name>
<accession>A0ABV1ES90</accession>
<dbReference type="InterPro" id="IPR025662">
    <property type="entry name" value="Sigma_54_int_dom_ATP-bd_1"/>
</dbReference>
<feature type="domain" description="Sigma-54 factor interaction" evidence="5">
    <location>
        <begin position="342"/>
        <end position="567"/>
    </location>
</feature>